<protein>
    <submittedName>
        <fullName evidence="2">Uncharacterized protein</fullName>
    </submittedName>
</protein>
<keyword evidence="3" id="KW-1185">Reference proteome</keyword>
<accession>K9WR56</accession>
<sequence>MTSFPTSTSTTLSDLKHRIQALEQQVSQLLQLTQTLAERISQLDCQVSPNQNLNHHLEGFVPQSELEPNKPDALDLAESENLEIAYQRAEDLKYYYHENPW</sequence>
<dbReference type="KEGG" id="mic:Mic7113_6457"/>
<reference evidence="2 3" key="1">
    <citation type="submission" date="2012-06" db="EMBL/GenBank/DDBJ databases">
        <title>Finished plasmid 1 of genome of Microcoleus sp. PCC 7113.</title>
        <authorList>
            <consortium name="US DOE Joint Genome Institute"/>
            <person name="Gugger M."/>
            <person name="Coursin T."/>
            <person name="Rippka R."/>
            <person name="Tandeau De Marsac N."/>
            <person name="Huntemann M."/>
            <person name="Wei C.-L."/>
            <person name="Han J."/>
            <person name="Detter J.C."/>
            <person name="Han C."/>
            <person name="Tapia R."/>
            <person name="Chen A."/>
            <person name="Kyrpides N."/>
            <person name="Mavromatis K."/>
            <person name="Markowitz V."/>
            <person name="Szeto E."/>
            <person name="Ivanova N."/>
            <person name="Pagani I."/>
            <person name="Pati A."/>
            <person name="Goodwin L."/>
            <person name="Nordberg H.P."/>
            <person name="Cantor M.N."/>
            <person name="Hua S.X."/>
            <person name="Woyke T."/>
            <person name="Kerfeld C.A."/>
        </authorList>
    </citation>
    <scope>NUCLEOTIDE SEQUENCE [LARGE SCALE GENOMIC DNA]</scope>
    <source>
        <strain evidence="2 3">PCC 7113</strain>
        <plasmid evidence="2 3">pMIC7113.01</plasmid>
    </source>
</reference>
<evidence type="ECO:0000256" key="1">
    <source>
        <dbReference type="SAM" id="Coils"/>
    </source>
</evidence>
<keyword evidence="1" id="KW-0175">Coiled coil</keyword>
<geneLocation type="plasmid" evidence="2 3">
    <name>pMIC7113.01</name>
</geneLocation>
<evidence type="ECO:0000313" key="2">
    <source>
        <dbReference type="EMBL" id="AFZ22037.1"/>
    </source>
</evidence>
<keyword evidence="2" id="KW-0614">Plasmid</keyword>
<dbReference type="RefSeq" id="WP_015186164.1">
    <property type="nucleotide sequence ID" value="NC_019739.1"/>
</dbReference>
<dbReference type="HOGENOM" id="CLU_2288315_0_0_3"/>
<evidence type="ECO:0000313" key="3">
    <source>
        <dbReference type="Proteomes" id="UP000010471"/>
    </source>
</evidence>
<feature type="coiled-coil region" evidence="1">
    <location>
        <begin position="12"/>
        <end position="39"/>
    </location>
</feature>
<dbReference type="Proteomes" id="UP000010471">
    <property type="component" value="Plasmid pMIC7113.01"/>
</dbReference>
<dbReference type="EMBL" id="CP003631">
    <property type="protein sequence ID" value="AFZ22037.1"/>
    <property type="molecule type" value="Genomic_DNA"/>
</dbReference>
<proteinExistence type="predicted"/>
<organism evidence="2 3">
    <name type="scientific">Allocoleopsis franciscana PCC 7113</name>
    <dbReference type="NCBI Taxonomy" id="1173027"/>
    <lineage>
        <taxon>Bacteria</taxon>
        <taxon>Bacillati</taxon>
        <taxon>Cyanobacteriota</taxon>
        <taxon>Cyanophyceae</taxon>
        <taxon>Coleofasciculales</taxon>
        <taxon>Coleofasciculaceae</taxon>
        <taxon>Allocoleopsis</taxon>
        <taxon>Allocoleopsis franciscana</taxon>
    </lineage>
</organism>
<gene>
    <name evidence="2" type="ORF">Mic7113_6457</name>
</gene>
<dbReference type="AlphaFoldDB" id="K9WR56"/>
<name>K9WR56_9CYAN</name>